<feature type="coiled-coil region" evidence="4">
    <location>
        <begin position="154"/>
        <end position="181"/>
    </location>
</feature>
<proteinExistence type="inferred from homology"/>
<evidence type="ECO:0000313" key="7">
    <source>
        <dbReference type="EMBL" id="ETR72031.1"/>
    </source>
</evidence>
<dbReference type="InterPro" id="IPR004089">
    <property type="entry name" value="MCPsignal_dom"/>
</dbReference>
<protein>
    <submittedName>
        <fullName evidence="7">Methyl-accepting chemotaxis sensory transducer</fullName>
    </submittedName>
</protein>
<feature type="transmembrane region" description="Helical" evidence="5">
    <location>
        <begin position="186"/>
        <end position="214"/>
    </location>
</feature>
<evidence type="ECO:0000256" key="2">
    <source>
        <dbReference type="ARBA" id="ARBA00029447"/>
    </source>
</evidence>
<gene>
    <name evidence="7" type="ORF">OMM_02034</name>
</gene>
<keyword evidence="1" id="KW-0145">Chemotaxis</keyword>
<comment type="caution">
    <text evidence="7">The sequence shown here is derived from an EMBL/GenBank/DDBJ whole genome shotgun (WGS) entry which is preliminary data.</text>
</comment>
<dbReference type="AlphaFoldDB" id="A0A1V1PAZ8"/>
<organism evidence="7 8">
    <name type="scientific">Candidatus Magnetoglobus multicellularis str. Araruama</name>
    <dbReference type="NCBI Taxonomy" id="890399"/>
    <lineage>
        <taxon>Bacteria</taxon>
        <taxon>Pseudomonadati</taxon>
        <taxon>Thermodesulfobacteriota</taxon>
        <taxon>Desulfobacteria</taxon>
        <taxon>Desulfobacterales</taxon>
        <taxon>Desulfobacteraceae</taxon>
        <taxon>Candidatus Magnetoglobus</taxon>
    </lineage>
</organism>
<dbReference type="InterPro" id="IPR051310">
    <property type="entry name" value="MCP_chemotaxis"/>
</dbReference>
<keyword evidence="3" id="KW-0807">Transducer</keyword>
<dbReference type="Proteomes" id="UP000189670">
    <property type="component" value="Unassembled WGS sequence"/>
</dbReference>
<evidence type="ECO:0000259" key="6">
    <source>
        <dbReference type="PROSITE" id="PS50111"/>
    </source>
</evidence>
<dbReference type="GO" id="GO:0004888">
    <property type="term" value="F:transmembrane signaling receptor activity"/>
    <property type="evidence" value="ECO:0007669"/>
    <property type="project" value="TreeGrafter"/>
</dbReference>
<keyword evidence="5" id="KW-0812">Transmembrane</keyword>
<keyword evidence="4" id="KW-0175">Coiled coil</keyword>
<dbReference type="GO" id="GO:0007165">
    <property type="term" value="P:signal transduction"/>
    <property type="evidence" value="ECO:0007669"/>
    <property type="project" value="UniProtKB-KW"/>
</dbReference>
<dbReference type="SMART" id="SM00283">
    <property type="entry name" value="MA"/>
    <property type="match status" value="1"/>
</dbReference>
<keyword evidence="5" id="KW-0472">Membrane</keyword>
<evidence type="ECO:0000256" key="5">
    <source>
        <dbReference type="SAM" id="Phobius"/>
    </source>
</evidence>
<accession>A0A1V1PAZ8</accession>
<evidence type="ECO:0000313" key="8">
    <source>
        <dbReference type="Proteomes" id="UP000189670"/>
    </source>
</evidence>
<keyword evidence="5" id="KW-1133">Transmembrane helix</keyword>
<feature type="domain" description="Methyl-accepting transducer" evidence="6">
    <location>
        <begin position="227"/>
        <end position="456"/>
    </location>
</feature>
<reference evidence="8" key="1">
    <citation type="submission" date="2012-11" db="EMBL/GenBank/DDBJ databases">
        <authorList>
            <person name="Lucero-Rivera Y.E."/>
            <person name="Tovar-Ramirez D."/>
        </authorList>
    </citation>
    <scope>NUCLEOTIDE SEQUENCE [LARGE SCALE GENOMIC DNA]</scope>
    <source>
        <strain evidence="8">Araruama</strain>
    </source>
</reference>
<evidence type="ECO:0000256" key="3">
    <source>
        <dbReference type="PROSITE-ProRule" id="PRU00284"/>
    </source>
</evidence>
<dbReference type="SUPFAM" id="SSF58104">
    <property type="entry name" value="Methyl-accepting chemotaxis protein (MCP) signaling domain"/>
    <property type="match status" value="1"/>
</dbReference>
<comment type="similarity">
    <text evidence="2">Belongs to the methyl-accepting chemotaxis (MCP) protein family.</text>
</comment>
<dbReference type="Pfam" id="PF00015">
    <property type="entry name" value="MCPsignal"/>
    <property type="match status" value="1"/>
</dbReference>
<evidence type="ECO:0000256" key="1">
    <source>
        <dbReference type="ARBA" id="ARBA00022500"/>
    </source>
</evidence>
<evidence type="ECO:0000256" key="4">
    <source>
        <dbReference type="SAM" id="Coils"/>
    </source>
</evidence>
<feature type="transmembrane region" description="Helical" evidence="5">
    <location>
        <begin position="12"/>
        <end position="35"/>
    </location>
</feature>
<dbReference type="Gene3D" id="1.10.287.950">
    <property type="entry name" value="Methyl-accepting chemotaxis protein"/>
    <property type="match status" value="1"/>
</dbReference>
<name>A0A1V1PAZ8_9BACT</name>
<sequence length="484" mass="53412">MARGRKQDKGKFVIIFSLIMGVSIAMMLGILFVMLGASSKSINQLTDSFNEHIKKEQNNEKEILEAGLIQKGKSMMVLISRVSGPLLYDFEHDSVKRFAQQILRDSDIEGVIFYNAKGKMLAKHTNTQTDGMKLSQEIIFEKEKVGRVELYLNFDSVNQNIDAITNRMKDLSKKIDSLKQSESRSIIVATLSLSVVGIIILCFVIYWVLSYYIIKPIARNVIMLTRGSEHVATAVNQVTSLSEQVAEGAKDQAGTTEKTNELLKETTDKTNQNGERSQKANDLMNKANISVSEASESMSKLIQSMEEISKTSEETFKIIKTIEEIAFQTNLLALNAAVEAARAGEAGAGFAVVAEEVRNLAMRSGEAARNTGDSIQASVNGIQRGTELVNKTDEDFSKVTKGVEEVSELLKDISSGFSDQITSIQHVEEAMQQIDKITHQNVGSVEGTADAAQQISMQMDDFRNIVMELVALVGMKGEDIRTKK</sequence>
<dbReference type="GO" id="GO:0005886">
    <property type="term" value="C:plasma membrane"/>
    <property type="evidence" value="ECO:0007669"/>
    <property type="project" value="TreeGrafter"/>
</dbReference>
<dbReference type="GO" id="GO:0006935">
    <property type="term" value="P:chemotaxis"/>
    <property type="evidence" value="ECO:0007669"/>
    <property type="project" value="UniProtKB-KW"/>
</dbReference>
<dbReference type="PANTHER" id="PTHR43531:SF11">
    <property type="entry name" value="METHYL-ACCEPTING CHEMOTAXIS PROTEIN 3"/>
    <property type="match status" value="1"/>
</dbReference>
<dbReference type="PANTHER" id="PTHR43531">
    <property type="entry name" value="PROTEIN ICFG"/>
    <property type="match status" value="1"/>
</dbReference>
<dbReference type="EMBL" id="ATBP01000192">
    <property type="protein sequence ID" value="ETR72031.1"/>
    <property type="molecule type" value="Genomic_DNA"/>
</dbReference>
<dbReference type="PROSITE" id="PS50111">
    <property type="entry name" value="CHEMOTAXIS_TRANSDUC_2"/>
    <property type="match status" value="1"/>
</dbReference>